<keyword evidence="1" id="KW-1133">Transmembrane helix</keyword>
<dbReference type="EMBL" id="JAUSSU010000002">
    <property type="protein sequence ID" value="MDQ0111710.1"/>
    <property type="molecule type" value="Genomic_DNA"/>
</dbReference>
<dbReference type="PIRSF" id="PIRSF029895">
    <property type="entry name" value="SpoIV"/>
    <property type="match status" value="1"/>
</dbReference>
<organism evidence="2 3">
    <name type="scientific">Paenibacillus harenae</name>
    <dbReference type="NCBI Taxonomy" id="306543"/>
    <lineage>
        <taxon>Bacteria</taxon>
        <taxon>Bacillati</taxon>
        <taxon>Bacillota</taxon>
        <taxon>Bacilli</taxon>
        <taxon>Bacillales</taxon>
        <taxon>Paenibacillaceae</taxon>
        <taxon>Paenibacillus</taxon>
    </lineage>
</organism>
<keyword evidence="1" id="KW-0812">Transmembrane</keyword>
<proteinExistence type="predicted"/>
<dbReference type="RefSeq" id="WP_307201865.1">
    <property type="nucleotide sequence ID" value="NZ_JAUSSU010000002.1"/>
</dbReference>
<evidence type="ECO:0000313" key="3">
    <source>
        <dbReference type="Proteomes" id="UP001229346"/>
    </source>
</evidence>
<evidence type="ECO:0008006" key="4">
    <source>
        <dbReference type="Google" id="ProtNLM"/>
    </source>
</evidence>
<comment type="caution">
    <text evidence="2">The sequence shown here is derived from an EMBL/GenBank/DDBJ whole genome shotgun (WGS) entry which is preliminary data.</text>
</comment>
<evidence type="ECO:0000256" key="1">
    <source>
        <dbReference type="SAM" id="Phobius"/>
    </source>
</evidence>
<gene>
    <name evidence="2" type="ORF">J2T15_001143</name>
</gene>
<evidence type="ECO:0000313" key="2">
    <source>
        <dbReference type="EMBL" id="MDQ0111710.1"/>
    </source>
</evidence>
<feature type="transmembrane region" description="Helical" evidence="1">
    <location>
        <begin position="89"/>
        <end position="110"/>
    </location>
</feature>
<dbReference type="Pfam" id="PF06898">
    <property type="entry name" value="YqfD"/>
    <property type="match status" value="1"/>
</dbReference>
<dbReference type="NCBIfam" id="TIGR02876">
    <property type="entry name" value="spore_yqfD"/>
    <property type="match status" value="1"/>
</dbReference>
<keyword evidence="3" id="KW-1185">Reference proteome</keyword>
<name>A0ABT9TWG9_PAEHA</name>
<protein>
    <recommendedName>
        <fullName evidence="4">Sporulation protein YqfD</fullName>
    </recommendedName>
</protein>
<dbReference type="InterPro" id="IPR010690">
    <property type="entry name" value="YqfD"/>
</dbReference>
<reference evidence="2 3" key="1">
    <citation type="submission" date="2023-07" db="EMBL/GenBank/DDBJ databases">
        <title>Sorghum-associated microbial communities from plants grown in Nebraska, USA.</title>
        <authorList>
            <person name="Schachtman D."/>
        </authorList>
    </citation>
    <scope>NUCLEOTIDE SEQUENCE [LARGE SCALE GENOMIC DNA]</scope>
    <source>
        <strain evidence="2 3">CC482</strain>
    </source>
</reference>
<dbReference type="Proteomes" id="UP001229346">
    <property type="component" value="Unassembled WGS sequence"/>
</dbReference>
<accession>A0ABT9TWG9</accession>
<keyword evidence="1" id="KW-0472">Membrane</keyword>
<sequence>MKLQSTPWMKGIVTVHVRGGKPEQLVNKALAGGLELSSIRWTSGGLLEFELSVSDYFRLRAYLKETGCRAHVTRRRGLPFWLMKAEKRLLFTSGIVLFLALMFLLSSLVWSIEVKGNVKLTEEQIRAVAKQEGLYPLQWSFKLADADVLSKRLVTKLPGASWIGVEKKGTKVVIQVVESTSPELPELQSPRHLVASADAVVTQIIAERGRPVVKRNAFVKKGQTLISGTIGNEMHSQTVVAKGIVRGLVWYQFDIAAPLTQKTKVYTGGKKTKWHLVFGSRALQISGFGGHSYEQSETIRVEERAAWRHWTLPVGRMKETVMETEIQERELTEADAREIGLMEARAEVIDKAGADAVIADEKVLHEKTDNGKVYMKVVFEVEQSIVTEMPLVQLQGD</sequence>